<feature type="compositionally biased region" description="Low complexity" evidence="1">
    <location>
        <begin position="31"/>
        <end position="44"/>
    </location>
</feature>
<protein>
    <submittedName>
        <fullName evidence="2">Uncharacterized protein</fullName>
    </submittedName>
</protein>
<evidence type="ECO:0000313" key="3">
    <source>
        <dbReference type="Proteomes" id="UP000737018"/>
    </source>
</evidence>
<organism evidence="2 3">
    <name type="scientific">Castanea mollissima</name>
    <name type="common">Chinese chestnut</name>
    <dbReference type="NCBI Taxonomy" id="60419"/>
    <lineage>
        <taxon>Eukaryota</taxon>
        <taxon>Viridiplantae</taxon>
        <taxon>Streptophyta</taxon>
        <taxon>Embryophyta</taxon>
        <taxon>Tracheophyta</taxon>
        <taxon>Spermatophyta</taxon>
        <taxon>Magnoliopsida</taxon>
        <taxon>eudicotyledons</taxon>
        <taxon>Gunneridae</taxon>
        <taxon>Pentapetalae</taxon>
        <taxon>rosids</taxon>
        <taxon>fabids</taxon>
        <taxon>Fagales</taxon>
        <taxon>Fagaceae</taxon>
        <taxon>Castanea</taxon>
    </lineage>
</organism>
<dbReference type="EMBL" id="JRKL02001856">
    <property type="protein sequence ID" value="KAF3961665.1"/>
    <property type="molecule type" value="Genomic_DNA"/>
</dbReference>
<dbReference type="OrthoDB" id="10518315at2759"/>
<name>A0A8J4QYX3_9ROSI</name>
<feature type="region of interest" description="Disordered" evidence="1">
    <location>
        <begin position="1"/>
        <end position="50"/>
    </location>
</feature>
<evidence type="ECO:0000256" key="1">
    <source>
        <dbReference type="SAM" id="MobiDB-lite"/>
    </source>
</evidence>
<accession>A0A8J4QYX3</accession>
<dbReference type="AlphaFoldDB" id="A0A8J4QYX3"/>
<comment type="caution">
    <text evidence="2">The sequence shown here is derived from an EMBL/GenBank/DDBJ whole genome shotgun (WGS) entry which is preliminary data.</text>
</comment>
<gene>
    <name evidence="2" type="ORF">CMV_013737</name>
</gene>
<reference evidence="2" key="1">
    <citation type="submission" date="2020-03" db="EMBL/GenBank/DDBJ databases">
        <title>Castanea mollissima Vanexum genome sequencing.</title>
        <authorList>
            <person name="Staton M."/>
        </authorList>
    </citation>
    <scope>NUCLEOTIDE SEQUENCE</scope>
    <source>
        <tissue evidence="2">Leaf</tissue>
    </source>
</reference>
<keyword evidence="3" id="KW-1185">Reference proteome</keyword>
<sequence length="74" mass="8316">MLNAKEESLNEGMEIKDPTFAMAVNTTPRPSNNNGYNSYNQSSNEVKAEETTIENLSISHIDFGHRDSALQRQE</sequence>
<proteinExistence type="predicted"/>
<evidence type="ECO:0000313" key="2">
    <source>
        <dbReference type="EMBL" id="KAF3961665.1"/>
    </source>
</evidence>
<dbReference type="Proteomes" id="UP000737018">
    <property type="component" value="Unassembled WGS sequence"/>
</dbReference>
<feature type="compositionally biased region" description="Basic and acidic residues" evidence="1">
    <location>
        <begin position="1"/>
        <end position="17"/>
    </location>
</feature>